<gene>
    <name evidence="1" type="ORF">M404DRAFT_47376</name>
</gene>
<evidence type="ECO:0000313" key="1">
    <source>
        <dbReference type="EMBL" id="KIN95219.1"/>
    </source>
</evidence>
<name>A0A0C3N2C8_PISTI</name>
<dbReference type="InParanoid" id="A0A0C3N2C8"/>
<reference evidence="1 2" key="1">
    <citation type="submission" date="2014-04" db="EMBL/GenBank/DDBJ databases">
        <authorList>
            <consortium name="DOE Joint Genome Institute"/>
            <person name="Kuo A."/>
            <person name="Kohler A."/>
            <person name="Costa M.D."/>
            <person name="Nagy L.G."/>
            <person name="Floudas D."/>
            <person name="Copeland A."/>
            <person name="Barry K.W."/>
            <person name="Cichocki N."/>
            <person name="Veneault-Fourrey C."/>
            <person name="LaButti K."/>
            <person name="Lindquist E.A."/>
            <person name="Lipzen A."/>
            <person name="Lundell T."/>
            <person name="Morin E."/>
            <person name="Murat C."/>
            <person name="Sun H."/>
            <person name="Tunlid A."/>
            <person name="Henrissat B."/>
            <person name="Grigoriev I.V."/>
            <person name="Hibbett D.S."/>
            <person name="Martin F."/>
            <person name="Nordberg H.P."/>
            <person name="Cantor M.N."/>
            <person name="Hua S.X."/>
        </authorList>
    </citation>
    <scope>NUCLEOTIDE SEQUENCE [LARGE SCALE GENOMIC DNA]</scope>
    <source>
        <strain evidence="1 2">Marx 270</strain>
    </source>
</reference>
<organism evidence="1 2">
    <name type="scientific">Pisolithus tinctorius Marx 270</name>
    <dbReference type="NCBI Taxonomy" id="870435"/>
    <lineage>
        <taxon>Eukaryota</taxon>
        <taxon>Fungi</taxon>
        <taxon>Dikarya</taxon>
        <taxon>Basidiomycota</taxon>
        <taxon>Agaricomycotina</taxon>
        <taxon>Agaricomycetes</taxon>
        <taxon>Agaricomycetidae</taxon>
        <taxon>Boletales</taxon>
        <taxon>Sclerodermatineae</taxon>
        <taxon>Pisolithaceae</taxon>
        <taxon>Pisolithus</taxon>
    </lineage>
</organism>
<dbReference type="STRING" id="870435.A0A0C3N2C8"/>
<dbReference type="AlphaFoldDB" id="A0A0C3N2C8"/>
<evidence type="ECO:0000313" key="2">
    <source>
        <dbReference type="Proteomes" id="UP000054217"/>
    </source>
</evidence>
<dbReference type="Proteomes" id="UP000054217">
    <property type="component" value="Unassembled WGS sequence"/>
</dbReference>
<feature type="non-terminal residue" evidence="1">
    <location>
        <position position="1"/>
    </location>
</feature>
<dbReference type="Pfam" id="PF14223">
    <property type="entry name" value="Retrotran_gag_2"/>
    <property type="match status" value="1"/>
</dbReference>
<sequence length="407" mass="42804">PQAASPTKLTDAEKKAILRWSKDDAVAKDILCRRLSPAVLRLIPQERSTTARDVWKALHDNFDHIDVGSHHLVRAKILRLRMKDAADAARYLSEHSAARRDLIRMGASYSDEEAIFHLIEGLPDTGTWPSFRLFLQTTTTTSVSASATSASQAGSSVSAALSTGSTTFESMSVKIAAEAHRLVQQHSLSSVGSEYVNAAMTSPSVGPPNVNPATGLCKTRNNPSGTYCDTPLGDSLMCGASNHDRAHCFKPGGGMAGGNKDSTKPTTAAAAVPVPAPTTPPAAQPAQSTPVAAAAISLSSPWDAHPGDLTCAVITELTDDSDTTAHPSPTLQACLSTLSASSLLDSGTSRTLVHDRAFFCTYAADSSVNVQTANHGRLPTAGYGDCLAFLTVGGNRYWVHLTNCLHA</sequence>
<dbReference type="HOGENOM" id="CLU_048314_0_1_1"/>
<keyword evidence="2" id="KW-1185">Reference proteome</keyword>
<reference evidence="2" key="2">
    <citation type="submission" date="2015-01" db="EMBL/GenBank/DDBJ databases">
        <title>Evolutionary Origins and Diversification of the Mycorrhizal Mutualists.</title>
        <authorList>
            <consortium name="DOE Joint Genome Institute"/>
            <consortium name="Mycorrhizal Genomics Consortium"/>
            <person name="Kohler A."/>
            <person name="Kuo A."/>
            <person name="Nagy L.G."/>
            <person name="Floudas D."/>
            <person name="Copeland A."/>
            <person name="Barry K.W."/>
            <person name="Cichocki N."/>
            <person name="Veneault-Fourrey C."/>
            <person name="LaButti K."/>
            <person name="Lindquist E.A."/>
            <person name="Lipzen A."/>
            <person name="Lundell T."/>
            <person name="Morin E."/>
            <person name="Murat C."/>
            <person name="Riley R."/>
            <person name="Ohm R."/>
            <person name="Sun H."/>
            <person name="Tunlid A."/>
            <person name="Henrissat B."/>
            <person name="Grigoriev I.V."/>
            <person name="Hibbett D.S."/>
            <person name="Martin F."/>
        </authorList>
    </citation>
    <scope>NUCLEOTIDE SEQUENCE [LARGE SCALE GENOMIC DNA]</scope>
    <source>
        <strain evidence="2">Marx 270</strain>
    </source>
</reference>
<protein>
    <submittedName>
        <fullName evidence="1">Uncharacterized protein</fullName>
    </submittedName>
</protein>
<feature type="non-terminal residue" evidence="1">
    <location>
        <position position="407"/>
    </location>
</feature>
<proteinExistence type="predicted"/>
<dbReference type="OrthoDB" id="2688793at2759"/>
<accession>A0A0C3N2C8</accession>
<dbReference type="EMBL" id="KN832073">
    <property type="protein sequence ID" value="KIN95219.1"/>
    <property type="molecule type" value="Genomic_DNA"/>
</dbReference>